<name>U4L9E8_PYROM</name>
<dbReference type="Proteomes" id="UP000018144">
    <property type="component" value="Unassembled WGS sequence"/>
</dbReference>
<sequence>MNQQLSSTLTMRGNTTILATNNSCRDAMFLNQIDLEPHLIAQEIST</sequence>
<evidence type="ECO:0000313" key="2">
    <source>
        <dbReference type="Proteomes" id="UP000018144"/>
    </source>
</evidence>
<dbReference type="AlphaFoldDB" id="U4L9E8"/>
<gene>
    <name evidence="1" type="ORF">PCON_01311</name>
</gene>
<keyword evidence="2" id="KW-1185">Reference proteome</keyword>
<evidence type="ECO:0000313" key="1">
    <source>
        <dbReference type="EMBL" id="CCX15047.1"/>
    </source>
</evidence>
<accession>U4L9E8</accession>
<organism evidence="1 2">
    <name type="scientific">Pyronema omphalodes (strain CBS 100304)</name>
    <name type="common">Pyronema confluens</name>
    <dbReference type="NCBI Taxonomy" id="1076935"/>
    <lineage>
        <taxon>Eukaryota</taxon>
        <taxon>Fungi</taxon>
        <taxon>Dikarya</taxon>
        <taxon>Ascomycota</taxon>
        <taxon>Pezizomycotina</taxon>
        <taxon>Pezizomycetes</taxon>
        <taxon>Pezizales</taxon>
        <taxon>Pyronemataceae</taxon>
        <taxon>Pyronema</taxon>
    </lineage>
</organism>
<proteinExistence type="predicted"/>
<protein>
    <submittedName>
        <fullName evidence="1">Uncharacterized protein</fullName>
    </submittedName>
</protein>
<dbReference type="EMBL" id="HF936128">
    <property type="protein sequence ID" value="CCX15047.1"/>
    <property type="molecule type" value="Genomic_DNA"/>
</dbReference>
<reference evidence="1 2" key="1">
    <citation type="journal article" date="2013" name="PLoS Genet.">
        <title>The genome and development-dependent transcriptomes of Pyronema confluens: a window into fungal evolution.</title>
        <authorList>
            <person name="Traeger S."/>
            <person name="Altegoer F."/>
            <person name="Freitag M."/>
            <person name="Gabaldon T."/>
            <person name="Kempken F."/>
            <person name="Kumar A."/>
            <person name="Marcet-Houben M."/>
            <person name="Poggeler S."/>
            <person name="Stajich J.E."/>
            <person name="Nowrousian M."/>
        </authorList>
    </citation>
    <scope>NUCLEOTIDE SEQUENCE [LARGE SCALE GENOMIC DNA]</scope>
    <source>
        <strain evidence="2">CBS 100304</strain>
        <tissue evidence="1">Vegetative mycelium</tissue>
    </source>
</reference>